<evidence type="ECO:0000256" key="6">
    <source>
        <dbReference type="ARBA" id="ARBA00023136"/>
    </source>
</evidence>
<accession>A0A7U7GEJ1</accession>
<evidence type="ECO:0000313" key="9">
    <source>
        <dbReference type="Proteomes" id="UP000019184"/>
    </source>
</evidence>
<feature type="transmembrane region" description="Helical" evidence="7">
    <location>
        <begin position="113"/>
        <end position="134"/>
    </location>
</feature>
<evidence type="ECO:0000256" key="1">
    <source>
        <dbReference type="ARBA" id="ARBA00004651"/>
    </source>
</evidence>
<evidence type="ECO:0000256" key="7">
    <source>
        <dbReference type="SAM" id="Phobius"/>
    </source>
</evidence>
<keyword evidence="6 7" id="KW-0472">Membrane</keyword>
<dbReference type="RefSeq" id="WP_034435077.1">
    <property type="nucleotide sequence ID" value="NZ_CBTK010000261.1"/>
</dbReference>
<dbReference type="AlphaFoldDB" id="A0A7U7GEJ1"/>
<comment type="caution">
    <text evidence="8">The sequence shown here is derived from an EMBL/GenBank/DDBJ whole genome shotgun (WGS) entry which is preliminary data.</text>
</comment>
<evidence type="ECO:0000256" key="4">
    <source>
        <dbReference type="ARBA" id="ARBA00022692"/>
    </source>
</evidence>
<dbReference type="EMBL" id="CBTK010000261">
    <property type="protein sequence ID" value="CDH46396.1"/>
    <property type="molecule type" value="Genomic_DNA"/>
</dbReference>
<feature type="transmembrane region" description="Helical" evidence="7">
    <location>
        <begin position="70"/>
        <end position="92"/>
    </location>
</feature>
<dbReference type="InterPro" id="IPR052518">
    <property type="entry name" value="CHR_Transporter"/>
</dbReference>
<keyword evidence="4 7" id="KW-0812">Transmembrane</keyword>
<dbReference type="PANTHER" id="PTHR43663:SF1">
    <property type="entry name" value="CHROMATE TRANSPORTER"/>
    <property type="match status" value="1"/>
</dbReference>
<reference evidence="8 9" key="1">
    <citation type="journal article" date="2014" name="ISME J.">
        <title>Candidatus Competibacter-lineage genomes retrieved from metagenomes reveal functional metabolic diversity.</title>
        <authorList>
            <person name="McIlroy S.J."/>
            <person name="Albertsen M."/>
            <person name="Andresen E.K."/>
            <person name="Saunders A.M."/>
            <person name="Kristiansen R."/>
            <person name="Stokholm-Bjerregaard M."/>
            <person name="Nielsen K.L."/>
            <person name="Nielsen P.H."/>
        </authorList>
    </citation>
    <scope>NUCLEOTIDE SEQUENCE [LARGE SCALE GENOMIC DNA]</scope>
    <source>
        <strain evidence="8 9">Run_B_J11</strain>
    </source>
</reference>
<evidence type="ECO:0000313" key="8">
    <source>
        <dbReference type="EMBL" id="CDH46396.1"/>
    </source>
</evidence>
<gene>
    <name evidence="8" type="ORF">BN874_460017</name>
</gene>
<evidence type="ECO:0000256" key="5">
    <source>
        <dbReference type="ARBA" id="ARBA00022989"/>
    </source>
</evidence>
<keyword evidence="3" id="KW-1003">Cell membrane</keyword>
<dbReference type="GO" id="GO:0015109">
    <property type="term" value="F:chromate transmembrane transporter activity"/>
    <property type="evidence" value="ECO:0007669"/>
    <property type="project" value="InterPro"/>
</dbReference>
<dbReference type="InterPro" id="IPR003370">
    <property type="entry name" value="Chromate_transpt"/>
</dbReference>
<comment type="subcellular location">
    <subcellularLocation>
        <location evidence="1">Cell membrane</location>
        <topology evidence="1">Multi-pass membrane protein</topology>
    </subcellularLocation>
</comment>
<dbReference type="Pfam" id="PF02417">
    <property type="entry name" value="Chromate_transp"/>
    <property type="match status" value="1"/>
</dbReference>
<evidence type="ECO:0000256" key="3">
    <source>
        <dbReference type="ARBA" id="ARBA00022475"/>
    </source>
</evidence>
<comment type="similarity">
    <text evidence="2">Belongs to the chromate ion transporter (CHR) (TC 2.A.51) family.</text>
</comment>
<dbReference type="PANTHER" id="PTHR43663">
    <property type="entry name" value="CHROMATE TRANSPORT PROTEIN-RELATED"/>
    <property type="match status" value="1"/>
</dbReference>
<dbReference type="GO" id="GO:0005886">
    <property type="term" value="C:plasma membrane"/>
    <property type="evidence" value="ECO:0007669"/>
    <property type="project" value="UniProtKB-SubCell"/>
</dbReference>
<dbReference type="Proteomes" id="UP000019184">
    <property type="component" value="Unassembled WGS sequence"/>
</dbReference>
<name>A0A7U7GEJ1_9GAMM</name>
<proteinExistence type="inferred from homology"/>
<dbReference type="OrthoDB" id="556585at2"/>
<evidence type="ECO:0000256" key="2">
    <source>
        <dbReference type="ARBA" id="ARBA00005262"/>
    </source>
</evidence>
<organism evidence="8 9">
    <name type="scientific">Candidatus Contendobacter odensis Run_B_J11</name>
    <dbReference type="NCBI Taxonomy" id="1400861"/>
    <lineage>
        <taxon>Bacteria</taxon>
        <taxon>Pseudomonadati</taxon>
        <taxon>Pseudomonadota</taxon>
        <taxon>Gammaproteobacteria</taxon>
        <taxon>Candidatus Competibacteraceae</taxon>
        <taxon>Candidatus Contendibacter</taxon>
    </lineage>
</organism>
<feature type="transmembrane region" description="Helical" evidence="7">
    <location>
        <begin position="140"/>
        <end position="161"/>
    </location>
</feature>
<keyword evidence="9" id="KW-1185">Reference proteome</keyword>
<keyword evidence="5 7" id="KW-1133">Transmembrane helix</keyword>
<protein>
    <submittedName>
        <fullName evidence="8">Transmembrane protein</fullName>
    </submittedName>
</protein>
<feature type="transmembrane region" description="Helical" evidence="7">
    <location>
        <begin position="168"/>
        <end position="185"/>
    </location>
</feature>
<sequence>MNQFPSLIGVFAYLSLLTVGGGMAAFPELKTLTVDVHHWLTSTQLIHLYSIGQMAPGPNMMMVIAIGERVAGSLGALAVFAAFFLPTALLTFGVGRLWKRLEGWPWRDAIQRGLGPVAIGLFLAGSITMGKGVIADTLALGIVAVWTAAAIAVTVFATLLLTHRINPAFLILGGAIIGLFAFGGGQ</sequence>